<dbReference type="AlphaFoldDB" id="A0A9N7VV79"/>
<gene>
    <name evidence="2" type="ORF">PLEPLA_LOCUS43624</name>
</gene>
<accession>A0A9N7VV79</accession>
<keyword evidence="3" id="KW-1185">Reference proteome</keyword>
<protein>
    <submittedName>
        <fullName evidence="2">Uncharacterized protein</fullName>
    </submittedName>
</protein>
<evidence type="ECO:0000313" key="3">
    <source>
        <dbReference type="Proteomes" id="UP001153269"/>
    </source>
</evidence>
<proteinExistence type="predicted"/>
<evidence type="ECO:0000313" key="2">
    <source>
        <dbReference type="EMBL" id="CAB1455843.1"/>
    </source>
</evidence>
<organism evidence="2 3">
    <name type="scientific">Pleuronectes platessa</name>
    <name type="common">European plaice</name>
    <dbReference type="NCBI Taxonomy" id="8262"/>
    <lineage>
        <taxon>Eukaryota</taxon>
        <taxon>Metazoa</taxon>
        <taxon>Chordata</taxon>
        <taxon>Craniata</taxon>
        <taxon>Vertebrata</taxon>
        <taxon>Euteleostomi</taxon>
        <taxon>Actinopterygii</taxon>
        <taxon>Neopterygii</taxon>
        <taxon>Teleostei</taxon>
        <taxon>Neoteleostei</taxon>
        <taxon>Acanthomorphata</taxon>
        <taxon>Carangaria</taxon>
        <taxon>Pleuronectiformes</taxon>
        <taxon>Pleuronectoidei</taxon>
        <taxon>Pleuronectidae</taxon>
        <taxon>Pleuronectes</taxon>
    </lineage>
</organism>
<dbReference type="Proteomes" id="UP001153269">
    <property type="component" value="Unassembled WGS sequence"/>
</dbReference>
<reference evidence="2" key="1">
    <citation type="submission" date="2020-03" db="EMBL/GenBank/DDBJ databases">
        <authorList>
            <person name="Weist P."/>
        </authorList>
    </citation>
    <scope>NUCLEOTIDE SEQUENCE</scope>
</reference>
<feature type="region of interest" description="Disordered" evidence="1">
    <location>
        <begin position="45"/>
        <end position="73"/>
    </location>
</feature>
<dbReference type="EMBL" id="CADEAL010004273">
    <property type="protein sequence ID" value="CAB1455843.1"/>
    <property type="molecule type" value="Genomic_DNA"/>
</dbReference>
<sequence>MVMEECAVTNLVPGSSHEYKERCLQEFPQQEQALAAISRCGSPAVANRSRGESSDEEESVASWDTPALEPLGGKAVTGEPDWWCFPSARLRVCLGTAVFVALAPLALGCLPAASSLTAFSLPPPLKNESPPPNPGGVSHSCNISAPRGVVFVRQDIQQVGEDVNNRNVKYAMGNVSLR</sequence>
<comment type="caution">
    <text evidence="2">The sequence shown here is derived from an EMBL/GenBank/DDBJ whole genome shotgun (WGS) entry which is preliminary data.</text>
</comment>
<name>A0A9N7VV79_PLEPL</name>
<evidence type="ECO:0000256" key="1">
    <source>
        <dbReference type="SAM" id="MobiDB-lite"/>
    </source>
</evidence>